<evidence type="ECO:0000313" key="14">
    <source>
        <dbReference type="EMBL" id="KAF6150764.1"/>
    </source>
</evidence>
<keyword evidence="8" id="KW-0406">Ion transport</keyword>
<feature type="transmembrane region" description="Helical" evidence="11">
    <location>
        <begin position="169"/>
        <end position="190"/>
    </location>
</feature>
<keyword evidence="7 11" id="KW-1133">Transmembrane helix</keyword>
<dbReference type="InterPro" id="IPR053952">
    <property type="entry name" value="K_trans_C"/>
</dbReference>
<dbReference type="InterPro" id="IPR053951">
    <property type="entry name" value="K_trans_N"/>
</dbReference>
<feature type="region of interest" description="Disordered" evidence="10">
    <location>
        <begin position="81"/>
        <end position="116"/>
    </location>
</feature>
<dbReference type="PANTHER" id="PTHR30540:SF97">
    <property type="entry name" value="POTASSIUM TRANSPORTER"/>
    <property type="match status" value="1"/>
</dbReference>
<comment type="caution">
    <text evidence="14">The sequence shown here is derived from an EMBL/GenBank/DDBJ whole genome shotgun (WGS) entry which is preliminary data.</text>
</comment>
<feature type="domain" description="K+ potassium transporter C-terminal" evidence="13">
    <location>
        <begin position="422"/>
        <end position="667"/>
    </location>
</feature>
<evidence type="ECO:0000256" key="4">
    <source>
        <dbReference type="ARBA" id="ARBA00022538"/>
    </source>
</evidence>
<evidence type="ECO:0000313" key="15">
    <source>
        <dbReference type="Proteomes" id="UP000541444"/>
    </source>
</evidence>
<evidence type="ECO:0000256" key="1">
    <source>
        <dbReference type="ARBA" id="ARBA00004141"/>
    </source>
</evidence>
<evidence type="ECO:0000259" key="12">
    <source>
        <dbReference type="Pfam" id="PF02705"/>
    </source>
</evidence>
<feature type="transmembrane region" description="Helical" evidence="11">
    <location>
        <begin position="307"/>
        <end position="330"/>
    </location>
</feature>
<feature type="domain" description="K+ potassium transporter integral membrane" evidence="12">
    <location>
        <begin position="152"/>
        <end position="406"/>
    </location>
</feature>
<evidence type="ECO:0000256" key="5">
    <source>
        <dbReference type="ARBA" id="ARBA00022692"/>
    </source>
</evidence>
<proteinExistence type="inferred from homology"/>
<evidence type="ECO:0000256" key="2">
    <source>
        <dbReference type="ARBA" id="ARBA00008440"/>
    </source>
</evidence>
<comment type="subcellular location">
    <subcellularLocation>
        <location evidence="1">Membrane</location>
        <topology evidence="1">Multi-pass membrane protein</topology>
    </subcellularLocation>
</comment>
<evidence type="ECO:0000256" key="10">
    <source>
        <dbReference type="SAM" id="MobiDB-lite"/>
    </source>
</evidence>
<feature type="transmembrane region" description="Helical" evidence="11">
    <location>
        <begin position="369"/>
        <end position="387"/>
    </location>
</feature>
<feature type="transmembrane region" description="Helical" evidence="11">
    <location>
        <begin position="281"/>
        <end position="301"/>
    </location>
</feature>
<sequence length="668" mass="74096">MYYTRLRSSWDELSHYDSFIEWSASAPSEMVSISPTTTEIYAKIVEKTRVFWFLAVRNSDFEIPSETSAMAVRYAYPAPPSVPSQTSHTSSPSISSLPAASGRQPPTPDCQASSVAPGLPPAIDSPLSGVEPSPAASIPVITDNDSPISHRSEAMFADLGHLSKKSIKFTFVSFVYPALLLSYAGQAAFISKNGHFSKNKANVIHAVFRKKCEGHYLLEENVMAVPVQLRHVFTVLSLLASIVGSQATITATFSIIKQCLALGCFPRVKIIHTSNKIHGQVYIPDVNWILMVLCLTLVVVFQEIGLIANATGLAIILGMLVTTFLMSLVITLHWEKSIAVSACFLIFFGFIEVLYLCACLLSFHKGAWYLVVLVAISLSTMLAWHYGTMKKYESDLQNKVSMDWLTNLSPGLGVARVPGIGFIYTDIVTGIPGFFSHFVTNLPAFHQILIFVTFKSVPVPFVPPSRRYLIGRVGPNEYRVYRCIVRNGYCERIRDTDDFEDQLISTIGEFITIEENDIEDLSSSEGRMIVIGNPRTEGKNALIPLGDSCSTVGLLNLAHNESPMTQFGECSRFTPNRRKKVRFLVPQEKTRMQTSSVRQELQELEDARESGTAYFLGQSHLVVRDGSNFVKQFLVMIYVFLNKNCREHPVALNIPHAALVEVGMVYAV</sequence>
<dbReference type="Proteomes" id="UP000541444">
    <property type="component" value="Unassembled WGS sequence"/>
</dbReference>
<evidence type="ECO:0000256" key="8">
    <source>
        <dbReference type="ARBA" id="ARBA00023065"/>
    </source>
</evidence>
<feature type="compositionally biased region" description="Low complexity" evidence="10">
    <location>
        <begin position="83"/>
        <end position="101"/>
    </location>
</feature>
<evidence type="ECO:0000256" key="7">
    <source>
        <dbReference type="ARBA" id="ARBA00022989"/>
    </source>
</evidence>
<evidence type="ECO:0000259" key="13">
    <source>
        <dbReference type="Pfam" id="PF22776"/>
    </source>
</evidence>
<dbReference type="PANTHER" id="PTHR30540">
    <property type="entry name" value="OSMOTIC STRESS POTASSIUM TRANSPORTER"/>
    <property type="match status" value="1"/>
</dbReference>
<keyword evidence="15" id="KW-1185">Reference proteome</keyword>
<evidence type="ECO:0000256" key="11">
    <source>
        <dbReference type="SAM" id="Phobius"/>
    </source>
</evidence>
<organism evidence="14 15">
    <name type="scientific">Kingdonia uniflora</name>
    <dbReference type="NCBI Taxonomy" id="39325"/>
    <lineage>
        <taxon>Eukaryota</taxon>
        <taxon>Viridiplantae</taxon>
        <taxon>Streptophyta</taxon>
        <taxon>Embryophyta</taxon>
        <taxon>Tracheophyta</taxon>
        <taxon>Spermatophyta</taxon>
        <taxon>Magnoliopsida</taxon>
        <taxon>Ranunculales</taxon>
        <taxon>Circaeasteraceae</taxon>
        <taxon>Kingdonia</taxon>
    </lineage>
</organism>
<dbReference type="OrthoDB" id="755086at2759"/>
<dbReference type="InterPro" id="IPR003855">
    <property type="entry name" value="K+_transporter"/>
</dbReference>
<dbReference type="Pfam" id="PF02705">
    <property type="entry name" value="K_trans"/>
    <property type="match status" value="1"/>
</dbReference>
<dbReference type="AlphaFoldDB" id="A0A7J7M7L0"/>
<evidence type="ECO:0000256" key="6">
    <source>
        <dbReference type="ARBA" id="ARBA00022958"/>
    </source>
</evidence>
<dbReference type="GO" id="GO:0016020">
    <property type="term" value="C:membrane"/>
    <property type="evidence" value="ECO:0007669"/>
    <property type="project" value="UniProtKB-SubCell"/>
</dbReference>
<keyword evidence="5 11" id="KW-0812">Transmembrane</keyword>
<evidence type="ECO:0008006" key="16">
    <source>
        <dbReference type="Google" id="ProtNLM"/>
    </source>
</evidence>
<keyword evidence="3" id="KW-0813">Transport</keyword>
<dbReference type="EMBL" id="JACGCM010001726">
    <property type="protein sequence ID" value="KAF6150764.1"/>
    <property type="molecule type" value="Genomic_DNA"/>
</dbReference>
<name>A0A7J7M7L0_9MAGN</name>
<protein>
    <recommendedName>
        <fullName evidence="16">Potassium transporter</fullName>
    </recommendedName>
</protein>
<evidence type="ECO:0000256" key="9">
    <source>
        <dbReference type="ARBA" id="ARBA00023136"/>
    </source>
</evidence>
<accession>A0A7J7M7L0</accession>
<feature type="transmembrane region" description="Helical" evidence="11">
    <location>
        <begin position="342"/>
        <end position="363"/>
    </location>
</feature>
<keyword evidence="6" id="KW-0630">Potassium</keyword>
<evidence type="ECO:0000256" key="3">
    <source>
        <dbReference type="ARBA" id="ARBA00022448"/>
    </source>
</evidence>
<keyword evidence="4" id="KW-0633">Potassium transport</keyword>
<gene>
    <name evidence="14" type="ORF">GIB67_020847</name>
</gene>
<reference evidence="14 15" key="1">
    <citation type="journal article" date="2020" name="IScience">
        <title>Genome Sequencing of the Endangered Kingdonia uniflora (Circaeasteraceae, Ranunculales) Reveals Potential Mechanisms of Evolutionary Specialization.</title>
        <authorList>
            <person name="Sun Y."/>
            <person name="Deng T."/>
            <person name="Zhang A."/>
            <person name="Moore M.J."/>
            <person name="Landis J.B."/>
            <person name="Lin N."/>
            <person name="Zhang H."/>
            <person name="Zhang X."/>
            <person name="Huang J."/>
            <person name="Zhang X."/>
            <person name="Sun H."/>
            <person name="Wang H."/>
        </authorList>
    </citation>
    <scope>NUCLEOTIDE SEQUENCE [LARGE SCALE GENOMIC DNA]</scope>
    <source>
        <strain evidence="14">TB1705</strain>
        <tissue evidence="14">Leaf</tissue>
    </source>
</reference>
<dbReference type="Pfam" id="PF22776">
    <property type="entry name" value="K_trans_C"/>
    <property type="match status" value="1"/>
</dbReference>
<dbReference type="GO" id="GO:0015079">
    <property type="term" value="F:potassium ion transmembrane transporter activity"/>
    <property type="evidence" value="ECO:0007669"/>
    <property type="project" value="InterPro"/>
</dbReference>
<comment type="similarity">
    <text evidence="2">Belongs to the HAK/KUP transporter (TC 2.A.72.3) family.</text>
</comment>
<keyword evidence="9 11" id="KW-0472">Membrane</keyword>